<organism evidence="1 2">
    <name type="scientific">Eimeria mitis</name>
    <dbReference type="NCBI Taxonomy" id="44415"/>
    <lineage>
        <taxon>Eukaryota</taxon>
        <taxon>Sar</taxon>
        <taxon>Alveolata</taxon>
        <taxon>Apicomplexa</taxon>
        <taxon>Conoidasida</taxon>
        <taxon>Coccidia</taxon>
        <taxon>Eucoccidiorida</taxon>
        <taxon>Eimeriorina</taxon>
        <taxon>Eimeriidae</taxon>
        <taxon>Eimeria</taxon>
    </lineage>
</organism>
<keyword evidence="2" id="KW-1185">Reference proteome</keyword>
<keyword evidence="1" id="KW-0378">Hydrolase</keyword>
<dbReference type="Proteomes" id="UP000030744">
    <property type="component" value="Unassembled WGS sequence"/>
</dbReference>
<accession>U6KKF7</accession>
<dbReference type="VEuPathDB" id="ToxoDB:EMH_0095490"/>
<protein>
    <submittedName>
        <fullName evidence="1">Ubiquitin carboxyl-terminal hydrolase, putative</fullName>
    </submittedName>
</protein>
<evidence type="ECO:0000313" key="1">
    <source>
        <dbReference type="EMBL" id="CDJ36762.1"/>
    </source>
</evidence>
<reference evidence="1" key="1">
    <citation type="submission" date="2013-10" db="EMBL/GenBank/DDBJ databases">
        <title>Genomic analysis of the causative agents of coccidiosis in chickens.</title>
        <authorList>
            <person name="Reid A.J."/>
            <person name="Blake D."/>
            <person name="Billington K."/>
            <person name="Browne H."/>
            <person name="Dunn M."/>
            <person name="Hung S."/>
            <person name="Kawahara F."/>
            <person name="Miranda-Saavedra D."/>
            <person name="Mourier T."/>
            <person name="Nagra H."/>
            <person name="Otto T.D."/>
            <person name="Rawlings N."/>
            <person name="Sanchez A."/>
            <person name="Sanders M."/>
            <person name="Subramaniam C."/>
            <person name="Tay Y."/>
            <person name="Dear P."/>
            <person name="Doerig C."/>
            <person name="Gruber A."/>
            <person name="Parkinson J."/>
            <person name="Shirley M."/>
            <person name="Wan K.L."/>
            <person name="Berriman M."/>
            <person name="Tomley F."/>
            <person name="Pain A."/>
        </authorList>
    </citation>
    <scope>NUCLEOTIDE SEQUENCE [LARGE SCALE GENOMIC DNA]</scope>
    <source>
        <strain evidence="1">Houghton</strain>
    </source>
</reference>
<evidence type="ECO:0000313" key="2">
    <source>
        <dbReference type="Proteomes" id="UP000030744"/>
    </source>
</evidence>
<sequence length="236" mass="25460">MISTDTALRQLNETGSKYPLIVKLGTISADSADVFSYAPDEDSTVIDPKLPEHLARFGIETQQLRKTERSTNELAIDLNCKYDWASLTASAAEQQQQQQRGAGFALFSIPRFGEKFLRMYEPLICCQGLPSAAAAAAGGGPGRNLSLQLGALSVALQTRRVCMQKALGMALLQKALRQKDVQIDEKQLINGMLFHLLLLPLLLLVFEGDGVSASICCSSSGCCRSSQGDSAPSRCC</sequence>
<dbReference type="EMBL" id="HG736773">
    <property type="protein sequence ID" value="CDJ36762.1"/>
    <property type="molecule type" value="Genomic_DNA"/>
</dbReference>
<dbReference type="GeneID" id="60404684"/>
<dbReference type="OrthoDB" id="361536at2759"/>
<proteinExistence type="predicted"/>
<dbReference type="GO" id="GO:0016787">
    <property type="term" value="F:hydrolase activity"/>
    <property type="evidence" value="ECO:0007669"/>
    <property type="project" value="UniProtKB-KW"/>
</dbReference>
<dbReference type="InterPro" id="IPR013083">
    <property type="entry name" value="Znf_RING/FYVE/PHD"/>
</dbReference>
<gene>
    <name evidence="1" type="ORF">EMH_0095490</name>
</gene>
<name>U6KKF7_9EIME</name>
<dbReference type="AlphaFoldDB" id="U6KKF7"/>
<dbReference type="Gene3D" id="3.30.40.10">
    <property type="entry name" value="Zinc/RING finger domain, C3HC4 (zinc finger)"/>
    <property type="match status" value="1"/>
</dbReference>
<reference evidence="1" key="2">
    <citation type="submission" date="2013-10" db="EMBL/GenBank/DDBJ databases">
        <authorList>
            <person name="Aslett M."/>
        </authorList>
    </citation>
    <scope>NUCLEOTIDE SEQUENCE [LARGE SCALE GENOMIC DNA]</scope>
    <source>
        <strain evidence="1">Houghton</strain>
    </source>
</reference>
<dbReference type="RefSeq" id="XP_037879050.1">
    <property type="nucleotide sequence ID" value="XM_038023196.1"/>
</dbReference>